<evidence type="ECO:0000313" key="2">
    <source>
        <dbReference type="EMBL" id="CEO55114.1"/>
    </source>
</evidence>
<feature type="transmembrane region" description="Helical" evidence="1">
    <location>
        <begin position="30"/>
        <end position="48"/>
    </location>
</feature>
<sequence>MEHPLEFISDDLQSPLLDFTDRVYRNSSTATSSILGCVSTMIVLRGIVKSNIAQKTMIDLTEQVWRQAQRKDATAARLVDEL</sequence>
<keyword evidence="1" id="KW-1133">Transmembrane helix</keyword>
<name>A0A0B7KDE7_BIOOC</name>
<accession>A0A0B7KDE7</accession>
<dbReference type="EMBL" id="CDPU01000049">
    <property type="protein sequence ID" value="CEO55114.1"/>
    <property type="molecule type" value="Genomic_DNA"/>
</dbReference>
<evidence type="ECO:0000256" key="1">
    <source>
        <dbReference type="SAM" id="Phobius"/>
    </source>
</evidence>
<dbReference type="AlphaFoldDB" id="A0A0B7KDE7"/>
<keyword evidence="1" id="KW-0472">Membrane</keyword>
<protein>
    <submittedName>
        <fullName evidence="2">Uncharacterized protein</fullName>
    </submittedName>
</protein>
<reference evidence="2" key="1">
    <citation type="submission" date="2015-01" db="EMBL/GenBank/DDBJ databases">
        <authorList>
            <person name="Durling Mikael"/>
        </authorList>
    </citation>
    <scope>NUCLEOTIDE SEQUENCE</scope>
</reference>
<keyword evidence="1" id="KW-0812">Transmembrane</keyword>
<gene>
    <name evidence="2" type="ORF">BN869_000011172_1</name>
</gene>
<organism evidence="2">
    <name type="scientific">Bionectria ochroleuca</name>
    <name type="common">Gliocladium roseum</name>
    <dbReference type="NCBI Taxonomy" id="29856"/>
    <lineage>
        <taxon>Eukaryota</taxon>
        <taxon>Fungi</taxon>
        <taxon>Dikarya</taxon>
        <taxon>Ascomycota</taxon>
        <taxon>Pezizomycotina</taxon>
        <taxon>Sordariomycetes</taxon>
        <taxon>Hypocreomycetidae</taxon>
        <taxon>Hypocreales</taxon>
        <taxon>Bionectriaceae</taxon>
        <taxon>Clonostachys</taxon>
    </lineage>
</organism>
<proteinExistence type="predicted"/>